<evidence type="ECO:0000256" key="9">
    <source>
        <dbReference type="SAM" id="SignalP"/>
    </source>
</evidence>
<keyword evidence="4" id="KW-0762">Sugar transport</keyword>
<protein>
    <recommendedName>
        <fullName evidence="8">Probable sugar-binding periplasmic protein</fullName>
    </recommendedName>
</protein>
<evidence type="ECO:0000256" key="8">
    <source>
        <dbReference type="ARBA" id="ARBA00049753"/>
    </source>
</evidence>
<comment type="caution">
    <text evidence="10">The sequence shown here is derived from an EMBL/GenBank/DDBJ whole genome shotgun (WGS) entry which is preliminary data.</text>
</comment>
<dbReference type="OrthoDB" id="9798191at2"/>
<dbReference type="RefSeq" id="WP_064240539.1">
    <property type="nucleotide sequence ID" value="NZ_LPUX01000050.1"/>
</dbReference>
<dbReference type="EMBL" id="LPUX01000050">
    <property type="protein sequence ID" value="OAP42704.1"/>
    <property type="molecule type" value="Genomic_DNA"/>
</dbReference>
<feature type="chain" id="PRO_5008097540" description="Probable sugar-binding periplasmic protein" evidence="9">
    <location>
        <begin position="24"/>
        <end position="411"/>
    </location>
</feature>
<evidence type="ECO:0000313" key="10">
    <source>
        <dbReference type="EMBL" id="OAP42704.1"/>
    </source>
</evidence>
<evidence type="ECO:0000256" key="6">
    <source>
        <dbReference type="ARBA" id="ARBA00022764"/>
    </source>
</evidence>
<keyword evidence="6" id="KW-0574">Periplasm</keyword>
<dbReference type="GO" id="GO:0042597">
    <property type="term" value="C:periplasmic space"/>
    <property type="evidence" value="ECO:0007669"/>
    <property type="project" value="UniProtKB-SubCell"/>
</dbReference>
<comment type="similarity">
    <text evidence="2">Belongs to the bacterial solute-binding protein 1 family.</text>
</comment>
<keyword evidence="3" id="KW-0813">Transport</keyword>
<name>A0A178Y5T5_9HYPH</name>
<evidence type="ECO:0000256" key="3">
    <source>
        <dbReference type="ARBA" id="ARBA00022448"/>
    </source>
</evidence>
<dbReference type="STRING" id="1472378.AU381_16175"/>
<proteinExistence type="inferred from homology"/>
<dbReference type="InterPro" id="IPR050490">
    <property type="entry name" value="Bact_solute-bd_prot1"/>
</dbReference>
<accession>A0A178Y5T5</accession>
<evidence type="ECO:0000256" key="5">
    <source>
        <dbReference type="ARBA" id="ARBA00022729"/>
    </source>
</evidence>
<dbReference type="Gene3D" id="3.40.190.10">
    <property type="entry name" value="Periplasmic binding protein-like II"/>
    <property type="match status" value="2"/>
</dbReference>
<gene>
    <name evidence="10" type="ORF">AU381_16175</name>
</gene>
<dbReference type="Proteomes" id="UP000094025">
    <property type="component" value="Unassembled WGS sequence"/>
</dbReference>
<organism evidence="10 11">
    <name type="scientific">Sinorhizobium glycinis</name>
    <dbReference type="NCBI Taxonomy" id="1472378"/>
    <lineage>
        <taxon>Bacteria</taxon>
        <taxon>Pseudomonadati</taxon>
        <taxon>Pseudomonadota</taxon>
        <taxon>Alphaproteobacteria</taxon>
        <taxon>Hyphomicrobiales</taxon>
        <taxon>Rhizobiaceae</taxon>
        <taxon>Sinorhizobium/Ensifer group</taxon>
        <taxon>Sinorhizobium</taxon>
    </lineage>
</organism>
<evidence type="ECO:0000256" key="7">
    <source>
        <dbReference type="ARBA" id="ARBA00049629"/>
    </source>
</evidence>
<dbReference type="Pfam" id="PF01547">
    <property type="entry name" value="SBP_bac_1"/>
    <property type="match status" value="1"/>
</dbReference>
<evidence type="ECO:0000256" key="1">
    <source>
        <dbReference type="ARBA" id="ARBA00004418"/>
    </source>
</evidence>
<reference evidence="10 11" key="1">
    <citation type="journal article" date="2016" name="Int. J. Syst. Evol. Microbiol.">
        <title>Ensifer glycinis sp. nov., an novel rhizobial species associated with Glycine spp.</title>
        <authorList>
            <person name="Yan H."/>
            <person name="Yan J."/>
            <person name="Sui X.H."/>
            <person name="Wang E.T."/>
            <person name="Chen W.X."/>
            <person name="Zhang X.X."/>
            <person name="Chen W.F."/>
        </authorList>
    </citation>
    <scope>NUCLEOTIDE SEQUENCE [LARGE SCALE GENOMIC DNA]</scope>
    <source>
        <strain evidence="10 11">CCBAU 23380</strain>
    </source>
</reference>
<comment type="subcellular location">
    <subcellularLocation>
        <location evidence="1">Periplasm</location>
    </subcellularLocation>
</comment>
<sequence length="411" mass="43669">MKLRSLAGALAATVALPFGLAQATDLEVTHWWTSGGEAAAVAELAKAFDATGNKWVDGAIAGSGGTARPIMISRITGGDPMGATQFNHGRQAEELVQAGLMRDLTDVATRENWKEIVKPSSLLDSCTIEGKIYCAPVNIHSWQWLWLSNAAFKQAGVPVPKNWDEFVAAGPALEKAGIIPLAVGGQPWQAAGAFDVLMVAIAGKDVFEQVFAKKDEEVAAGPEIAKVFKAADDARRLSKGTNVQDWNQATNLVITGKAGGQIMGDWAQGEFQVAGQKAGVDYTCLPGLGVNEVISTGGDAFYFPLLEDEEKSKAQEVLASTLLNPKTQVAFNLKKGSLPVRSDVDLATANDCMKKGLEILAKGNVIQGTDQLLSADSQKQKEDLFSEFFANASMTPEDAQKRFAEIIAAAD</sequence>
<evidence type="ECO:0000256" key="4">
    <source>
        <dbReference type="ARBA" id="ARBA00022597"/>
    </source>
</evidence>
<comment type="function">
    <text evidence="7">Part of a binding-protein-dependent transport system for a sugar.</text>
</comment>
<keyword evidence="11" id="KW-1185">Reference proteome</keyword>
<feature type="signal peptide" evidence="9">
    <location>
        <begin position="1"/>
        <end position="23"/>
    </location>
</feature>
<evidence type="ECO:0000313" key="11">
    <source>
        <dbReference type="Proteomes" id="UP000094025"/>
    </source>
</evidence>
<dbReference type="InterPro" id="IPR006059">
    <property type="entry name" value="SBP"/>
</dbReference>
<keyword evidence="5 9" id="KW-0732">Signal</keyword>
<evidence type="ECO:0000256" key="2">
    <source>
        <dbReference type="ARBA" id="ARBA00008520"/>
    </source>
</evidence>
<dbReference type="PANTHER" id="PTHR43649">
    <property type="entry name" value="ARABINOSE-BINDING PROTEIN-RELATED"/>
    <property type="match status" value="1"/>
</dbReference>
<dbReference type="PANTHER" id="PTHR43649:SF28">
    <property type="entry name" value="BINDING PROTEIN COMPONENT OF ABC SUGAR TRANSPORTER-RELATED"/>
    <property type="match status" value="1"/>
</dbReference>
<dbReference type="SUPFAM" id="SSF53850">
    <property type="entry name" value="Periplasmic binding protein-like II"/>
    <property type="match status" value="1"/>
</dbReference>
<dbReference type="AlphaFoldDB" id="A0A178Y5T5"/>